<gene>
    <name evidence="2" type="ORF">SAMN05192563_10527</name>
</gene>
<protein>
    <submittedName>
        <fullName evidence="2">Uncharacterized protein</fullName>
    </submittedName>
</protein>
<dbReference type="AlphaFoldDB" id="A0A1I7EQZ0"/>
<dbReference type="Proteomes" id="UP000198844">
    <property type="component" value="Unassembled WGS sequence"/>
</dbReference>
<proteinExistence type="predicted"/>
<evidence type="ECO:0000313" key="2">
    <source>
        <dbReference type="EMBL" id="SFU26317.1"/>
    </source>
</evidence>
<feature type="region of interest" description="Disordered" evidence="1">
    <location>
        <begin position="71"/>
        <end position="91"/>
    </location>
</feature>
<organism evidence="2 3">
    <name type="scientific">Paraburkholderia aspalathi</name>
    <dbReference type="NCBI Taxonomy" id="1324617"/>
    <lineage>
        <taxon>Bacteria</taxon>
        <taxon>Pseudomonadati</taxon>
        <taxon>Pseudomonadota</taxon>
        <taxon>Betaproteobacteria</taxon>
        <taxon>Burkholderiales</taxon>
        <taxon>Burkholderiaceae</taxon>
        <taxon>Paraburkholderia</taxon>
    </lineage>
</organism>
<evidence type="ECO:0000256" key="1">
    <source>
        <dbReference type="SAM" id="MobiDB-lite"/>
    </source>
</evidence>
<name>A0A1I7EQZ0_9BURK</name>
<sequence>MLRQRVSSPARRGQKLTERLPGAGTAVRVPVRGGHHALELPARIAGDSRVTAWRSVHAAYRGVVRGQWLATRGGKPRRSATGTTGDGGNAVPLSRDYRYPCDNNLHVKVCAPLS</sequence>
<accession>A0A1I7EQZ0</accession>
<evidence type="ECO:0000313" key="3">
    <source>
        <dbReference type="Proteomes" id="UP000198844"/>
    </source>
</evidence>
<reference evidence="2 3" key="1">
    <citation type="submission" date="2016-10" db="EMBL/GenBank/DDBJ databases">
        <authorList>
            <person name="de Groot N.N."/>
        </authorList>
    </citation>
    <scope>NUCLEOTIDE SEQUENCE [LARGE SCALE GENOMIC DNA]</scope>
    <source>
        <strain evidence="2 3">LMG 27731</strain>
    </source>
</reference>
<feature type="region of interest" description="Disordered" evidence="1">
    <location>
        <begin position="1"/>
        <end position="23"/>
    </location>
</feature>
<dbReference type="EMBL" id="FPBH01000052">
    <property type="protein sequence ID" value="SFU26317.1"/>
    <property type="molecule type" value="Genomic_DNA"/>
</dbReference>